<protein>
    <recommendedName>
        <fullName evidence="2">UPF0173 metal-dependent hydrolase C7B46_14725</fullName>
    </recommendedName>
</protein>
<reference evidence="4 5" key="1">
    <citation type="journal article" date="2014" name="BMC Genomics">
        <title>Comparison of environmental and isolate Sulfobacillus genomes reveals diverse carbon, sulfur, nitrogen, and hydrogen metabolisms.</title>
        <authorList>
            <person name="Justice N.B."/>
            <person name="Norman A."/>
            <person name="Brown C.T."/>
            <person name="Singh A."/>
            <person name="Thomas B.C."/>
            <person name="Banfield J.F."/>
        </authorList>
    </citation>
    <scope>NUCLEOTIDE SEQUENCE [LARGE SCALE GENOMIC DNA]</scope>
    <source>
        <strain evidence="4">AMDSBA4</strain>
    </source>
</reference>
<dbReference type="InterPro" id="IPR022877">
    <property type="entry name" value="UPF0173"/>
</dbReference>
<dbReference type="GO" id="GO:0016787">
    <property type="term" value="F:hydrolase activity"/>
    <property type="evidence" value="ECO:0007669"/>
    <property type="project" value="UniProtKB-UniRule"/>
</dbReference>
<dbReference type="SUPFAM" id="SSF56281">
    <property type="entry name" value="Metallo-hydrolase/oxidoreductase"/>
    <property type="match status" value="1"/>
</dbReference>
<proteinExistence type="inferred from homology"/>
<evidence type="ECO:0000256" key="1">
    <source>
        <dbReference type="ARBA" id="ARBA00022801"/>
    </source>
</evidence>
<sequence length="240" mass="25740">MTLEGTEITWLGHASFIVKTPGGKTLVFDPWLGNEGNPKCPPQYNDLTQWGPVDYIFISHGHFDHLGSAVPLAQHTGAVVIANFEIAQYIEQHGVTKTIGMNKGGTLELGEIRATMVYADHSSGISGESGMIYGGEAGGYVVTLENGMSIYHAGDTNVFGDMQHIRTLYAPDVALLPIGGHFTMGPKEAAYAARLLAPKVVIPMHYGTFDVLTGSPDALKDLLAGEAIEVQVLQPGDQYR</sequence>
<dbReference type="PANTHER" id="PTHR43546">
    <property type="entry name" value="UPF0173 METAL-DEPENDENT HYDROLASE MJ1163-RELATED"/>
    <property type="match status" value="1"/>
</dbReference>
<dbReference type="InterPro" id="IPR001279">
    <property type="entry name" value="Metallo-B-lactamas"/>
</dbReference>
<dbReference type="HAMAP" id="MF_00457">
    <property type="entry name" value="UPF0173"/>
    <property type="match status" value="1"/>
</dbReference>
<evidence type="ECO:0000313" key="5">
    <source>
        <dbReference type="Proteomes" id="UP000242972"/>
    </source>
</evidence>
<gene>
    <name evidence="4" type="ORF">C7B46_14725</name>
</gene>
<dbReference type="SMART" id="SM00849">
    <property type="entry name" value="Lactamase_B"/>
    <property type="match status" value="1"/>
</dbReference>
<dbReference type="Pfam" id="PF13483">
    <property type="entry name" value="Lactamase_B_3"/>
    <property type="match status" value="1"/>
</dbReference>
<organism evidence="4 5">
    <name type="scientific">Sulfobacillus benefaciens</name>
    <dbReference type="NCBI Taxonomy" id="453960"/>
    <lineage>
        <taxon>Bacteria</taxon>
        <taxon>Bacillati</taxon>
        <taxon>Bacillota</taxon>
        <taxon>Clostridia</taxon>
        <taxon>Eubacteriales</taxon>
        <taxon>Clostridiales Family XVII. Incertae Sedis</taxon>
        <taxon>Sulfobacillus</taxon>
    </lineage>
</organism>
<evidence type="ECO:0000256" key="2">
    <source>
        <dbReference type="HAMAP-Rule" id="MF_00457"/>
    </source>
</evidence>
<feature type="domain" description="Metallo-beta-lactamase" evidence="3">
    <location>
        <begin position="12"/>
        <end position="205"/>
    </location>
</feature>
<keyword evidence="1 2" id="KW-0378">Hydrolase</keyword>
<dbReference type="PANTHER" id="PTHR43546:SF3">
    <property type="entry name" value="UPF0173 METAL-DEPENDENT HYDROLASE MJ1163"/>
    <property type="match status" value="1"/>
</dbReference>
<name>A0A2T2XCT7_9FIRM</name>
<dbReference type="InterPro" id="IPR050114">
    <property type="entry name" value="UPF0173_UPF0282_UlaG_hydrolase"/>
</dbReference>
<dbReference type="NCBIfam" id="NF001911">
    <property type="entry name" value="PRK00685.1"/>
    <property type="match status" value="1"/>
</dbReference>
<dbReference type="InterPro" id="IPR036866">
    <property type="entry name" value="RibonucZ/Hydroxyglut_hydro"/>
</dbReference>
<dbReference type="Gene3D" id="3.60.15.10">
    <property type="entry name" value="Ribonuclease Z/Hydroxyacylglutathione hydrolase-like"/>
    <property type="match status" value="1"/>
</dbReference>
<dbReference type="EMBL" id="PXYW01000044">
    <property type="protein sequence ID" value="PSR32341.1"/>
    <property type="molecule type" value="Genomic_DNA"/>
</dbReference>
<accession>A0A2T2XCT7</accession>
<evidence type="ECO:0000313" key="4">
    <source>
        <dbReference type="EMBL" id="PSR32341.1"/>
    </source>
</evidence>
<evidence type="ECO:0000259" key="3">
    <source>
        <dbReference type="SMART" id="SM00849"/>
    </source>
</evidence>
<comment type="caution">
    <text evidence="4">The sequence shown here is derived from an EMBL/GenBank/DDBJ whole genome shotgun (WGS) entry which is preliminary data.</text>
</comment>
<dbReference type="AlphaFoldDB" id="A0A2T2XCT7"/>
<comment type="similarity">
    <text evidence="2">Belongs to the UPF0173 family.</text>
</comment>
<dbReference type="Proteomes" id="UP000242972">
    <property type="component" value="Unassembled WGS sequence"/>
</dbReference>